<organism evidence="6 7">
    <name type="scientific">Acinetobacter bereziniae NIPH 3</name>
    <dbReference type="NCBI Taxonomy" id="1217651"/>
    <lineage>
        <taxon>Bacteria</taxon>
        <taxon>Pseudomonadati</taxon>
        <taxon>Pseudomonadota</taxon>
        <taxon>Gammaproteobacteria</taxon>
        <taxon>Moraxellales</taxon>
        <taxon>Moraxellaceae</taxon>
        <taxon>Acinetobacter</taxon>
    </lineage>
</organism>
<dbReference type="InterPro" id="IPR038488">
    <property type="entry name" value="Integrase_DNA-bd_sf"/>
</dbReference>
<evidence type="ECO:0000256" key="4">
    <source>
        <dbReference type="ARBA" id="ARBA00023172"/>
    </source>
</evidence>
<dbReference type="Gene3D" id="3.30.160.390">
    <property type="entry name" value="Integrase, DNA-binding domain"/>
    <property type="match status" value="1"/>
</dbReference>
<comment type="caution">
    <text evidence="6">The sequence shown here is derived from an EMBL/GenBank/DDBJ whole genome shotgun (WGS) entry which is preliminary data.</text>
</comment>
<dbReference type="Pfam" id="PF22022">
    <property type="entry name" value="Phage_int_M"/>
    <property type="match status" value="1"/>
</dbReference>
<dbReference type="InterPro" id="IPR010998">
    <property type="entry name" value="Integrase_recombinase_N"/>
</dbReference>
<accession>N8YGI0</accession>
<dbReference type="GO" id="GO:0015074">
    <property type="term" value="P:DNA integration"/>
    <property type="evidence" value="ECO:0007669"/>
    <property type="project" value="UniProtKB-KW"/>
</dbReference>
<dbReference type="InterPro" id="IPR013762">
    <property type="entry name" value="Integrase-like_cat_sf"/>
</dbReference>
<sequence>MLSDTKIKSLKPTDKIYRVIDSLGLYIEVRPNGRKYWRYRYQWQKNTTMVGIGEYPMVQLAEARKKRDEAKALLLSGKNPAQEKKANTQVEVTSNTFKDIAEEYKNEYLKSKSERYVNQFDTSMNKDVYKVIGDKDIKEVSSADILTIMKNTINRIKKQKNFGTGEVTAIQNRKFIGAVMRYAVTSLRAEYDPTLAVVGAVQRPDVEHARPLTKEEAKNLRSKLESYRGSTTVKNAGLTMLYSMLRTIEIRRMQWDFVDFEARTITFPIASKRTGQARTTKKNRIHIVPMSDQIFKILKDQYVVTGNQEYVFSSVYKTGMIASTTLNRMLEYIGLGEVTAHDFRATASTLLNEKGYDEDWIEKQLAHADDNKTRASYNHARYLEERRSMLQDWAEIVDSWKN</sequence>
<dbReference type="AlphaFoldDB" id="N8YGI0"/>
<dbReference type="PANTHER" id="PTHR30629">
    <property type="entry name" value="PROPHAGE INTEGRASE"/>
    <property type="match status" value="1"/>
</dbReference>
<dbReference type="GO" id="GO:0006310">
    <property type="term" value="P:DNA recombination"/>
    <property type="evidence" value="ECO:0007669"/>
    <property type="project" value="UniProtKB-KW"/>
</dbReference>
<keyword evidence="3" id="KW-0238">DNA-binding</keyword>
<dbReference type="GO" id="GO:0003677">
    <property type="term" value="F:DNA binding"/>
    <property type="evidence" value="ECO:0007669"/>
    <property type="project" value="UniProtKB-KW"/>
</dbReference>
<gene>
    <name evidence="6" type="ORF">F963_03659</name>
</gene>
<reference evidence="6 7" key="1">
    <citation type="submission" date="2013-02" db="EMBL/GenBank/DDBJ databases">
        <title>The Genome Sequence of Acinetobacter bereziniae NIPH 3.</title>
        <authorList>
            <consortium name="The Broad Institute Genome Sequencing Platform"/>
            <consortium name="The Broad Institute Genome Sequencing Center for Infectious Disease"/>
            <person name="Cerqueira G."/>
            <person name="Feldgarden M."/>
            <person name="Courvalin P."/>
            <person name="Perichon B."/>
            <person name="Grillot-Courvalin C."/>
            <person name="Clermont D."/>
            <person name="Rocha E."/>
            <person name="Yoon E.-J."/>
            <person name="Nemec A."/>
            <person name="Walker B."/>
            <person name="Young S.K."/>
            <person name="Zeng Q."/>
            <person name="Gargeya S."/>
            <person name="Fitzgerald M."/>
            <person name="Haas B."/>
            <person name="Abouelleil A."/>
            <person name="Alvarado L."/>
            <person name="Arachchi H.M."/>
            <person name="Berlin A.M."/>
            <person name="Chapman S.B."/>
            <person name="Dewar J."/>
            <person name="Goldberg J."/>
            <person name="Griggs A."/>
            <person name="Gujja S."/>
            <person name="Hansen M."/>
            <person name="Howarth C."/>
            <person name="Imamovic A."/>
            <person name="Larimer J."/>
            <person name="McCowan C."/>
            <person name="Murphy C."/>
            <person name="Neiman D."/>
            <person name="Pearson M."/>
            <person name="Priest M."/>
            <person name="Roberts A."/>
            <person name="Saif S."/>
            <person name="Shea T."/>
            <person name="Sisk P."/>
            <person name="Sykes S."/>
            <person name="Wortman J."/>
            <person name="Nusbaum C."/>
            <person name="Birren B."/>
        </authorList>
    </citation>
    <scope>NUCLEOTIDE SEQUENCE [LARGE SCALE GENOMIC DNA]</scope>
    <source>
        <strain evidence="6 7">NIPH 3</strain>
    </source>
</reference>
<dbReference type="InterPro" id="IPR050808">
    <property type="entry name" value="Phage_Integrase"/>
</dbReference>
<name>N8YGI0_ACIBZ</name>
<dbReference type="PANTHER" id="PTHR30629:SF2">
    <property type="entry name" value="PROPHAGE INTEGRASE INTS-RELATED"/>
    <property type="match status" value="1"/>
</dbReference>
<comment type="similarity">
    <text evidence="1">Belongs to the 'phage' integrase family.</text>
</comment>
<feature type="domain" description="Tyr recombinase" evidence="5">
    <location>
        <begin position="207"/>
        <end position="390"/>
    </location>
</feature>
<dbReference type="InterPro" id="IPR011010">
    <property type="entry name" value="DNA_brk_join_enz"/>
</dbReference>
<dbReference type="SUPFAM" id="SSF56349">
    <property type="entry name" value="DNA breaking-rejoining enzymes"/>
    <property type="match status" value="1"/>
</dbReference>
<protein>
    <recommendedName>
        <fullName evidence="5">Tyr recombinase domain-containing protein</fullName>
    </recommendedName>
</protein>
<dbReference type="InterPro" id="IPR053876">
    <property type="entry name" value="Phage_int_M"/>
</dbReference>
<dbReference type="Proteomes" id="UP000013270">
    <property type="component" value="Unassembled WGS sequence"/>
</dbReference>
<dbReference type="InterPro" id="IPR002104">
    <property type="entry name" value="Integrase_catalytic"/>
</dbReference>
<dbReference type="Pfam" id="PF00589">
    <property type="entry name" value="Phage_integrase"/>
    <property type="match status" value="1"/>
</dbReference>
<proteinExistence type="inferred from homology"/>
<keyword evidence="4" id="KW-0233">DNA recombination</keyword>
<evidence type="ECO:0000313" key="6">
    <source>
        <dbReference type="EMBL" id="ENV20374.1"/>
    </source>
</evidence>
<dbReference type="RefSeq" id="WP_004824695.1">
    <property type="nucleotide sequence ID" value="NZ_KB849459.1"/>
</dbReference>
<dbReference type="Gene3D" id="1.10.150.130">
    <property type="match status" value="1"/>
</dbReference>
<dbReference type="EMBL" id="APPK01000049">
    <property type="protein sequence ID" value="ENV20374.1"/>
    <property type="molecule type" value="Genomic_DNA"/>
</dbReference>
<dbReference type="PROSITE" id="PS51898">
    <property type="entry name" value="TYR_RECOMBINASE"/>
    <property type="match status" value="1"/>
</dbReference>
<dbReference type="Gene3D" id="1.10.443.10">
    <property type="entry name" value="Intergrase catalytic core"/>
    <property type="match status" value="1"/>
</dbReference>
<dbReference type="PATRIC" id="fig|1217651.3.peg.3606"/>
<evidence type="ECO:0000259" key="5">
    <source>
        <dbReference type="PROSITE" id="PS51898"/>
    </source>
</evidence>
<dbReference type="CDD" id="cd00801">
    <property type="entry name" value="INT_P4_C"/>
    <property type="match status" value="1"/>
</dbReference>
<evidence type="ECO:0000256" key="1">
    <source>
        <dbReference type="ARBA" id="ARBA00008857"/>
    </source>
</evidence>
<evidence type="ECO:0000313" key="7">
    <source>
        <dbReference type="Proteomes" id="UP000013270"/>
    </source>
</evidence>
<dbReference type="Pfam" id="PF13356">
    <property type="entry name" value="Arm-DNA-bind_3"/>
    <property type="match status" value="1"/>
</dbReference>
<evidence type="ECO:0000256" key="3">
    <source>
        <dbReference type="ARBA" id="ARBA00023125"/>
    </source>
</evidence>
<evidence type="ECO:0000256" key="2">
    <source>
        <dbReference type="ARBA" id="ARBA00022908"/>
    </source>
</evidence>
<dbReference type="HOGENOM" id="CLU_027562_0_0_6"/>
<keyword evidence="2" id="KW-0229">DNA integration</keyword>
<dbReference type="InterPro" id="IPR025166">
    <property type="entry name" value="Integrase_DNA_bind_dom"/>
</dbReference>